<evidence type="ECO:0000256" key="1">
    <source>
        <dbReference type="SAM" id="MobiDB-lite"/>
    </source>
</evidence>
<evidence type="ECO:0000313" key="3">
    <source>
        <dbReference type="Proteomes" id="UP000225910"/>
    </source>
</evidence>
<proteinExistence type="predicted"/>
<gene>
    <name evidence="2" type="ORF">COK81_08960</name>
</gene>
<name>A0A9X7G2S1_BACTU</name>
<comment type="caution">
    <text evidence="2">The sequence shown here is derived from an EMBL/GenBank/DDBJ whole genome shotgun (WGS) entry which is preliminary data.</text>
</comment>
<organism evidence="2 3">
    <name type="scientific">Bacillus thuringiensis</name>
    <dbReference type="NCBI Taxonomy" id="1428"/>
    <lineage>
        <taxon>Bacteria</taxon>
        <taxon>Bacillati</taxon>
        <taxon>Bacillota</taxon>
        <taxon>Bacilli</taxon>
        <taxon>Bacillales</taxon>
        <taxon>Bacillaceae</taxon>
        <taxon>Bacillus</taxon>
        <taxon>Bacillus cereus group</taxon>
    </lineage>
</organism>
<dbReference type="RefSeq" id="WP_006921659.1">
    <property type="nucleotide sequence ID" value="NZ_JAUKEV010000074.1"/>
</dbReference>
<dbReference type="AlphaFoldDB" id="A0A9X7G2S1"/>
<dbReference type="EMBL" id="NVCU01000056">
    <property type="protein sequence ID" value="PFT96465.1"/>
    <property type="molecule type" value="Genomic_DNA"/>
</dbReference>
<accession>A0A9X7G2S1</accession>
<feature type="region of interest" description="Disordered" evidence="1">
    <location>
        <begin position="165"/>
        <end position="186"/>
    </location>
</feature>
<protein>
    <submittedName>
        <fullName evidence="2">Uncharacterized protein</fullName>
    </submittedName>
</protein>
<sequence length="219" mass="26507">MSEFVSCRYKKKLGEAKNHVKYISYRERTTGERYGLFNEDKDNIPVKDFLKELDNPKTAHPDIAKIHTLIFSMSGDEWKRSYFKDGDYQDMVRNVMKDWQLQKGITIKWAAAEHNEPGHPHVHVVIPSLYKDRDGVERRLKITPEDKKWFKEAFREEKNHIRGFDLPPREREFERDRMEQKREPDFGKDLLNSLVSQIQQKMREEEFKRQMERDRDFDR</sequence>
<evidence type="ECO:0000313" key="2">
    <source>
        <dbReference type="EMBL" id="PFT96465.1"/>
    </source>
</evidence>
<reference evidence="2 3" key="1">
    <citation type="submission" date="2017-09" db="EMBL/GenBank/DDBJ databases">
        <title>Large-scale bioinformatics analysis of Bacillus genomes uncovers conserved roles of natural products in bacterial physiology.</title>
        <authorList>
            <consortium name="Agbiome Team Llc"/>
            <person name="Bleich R.M."/>
            <person name="Grubbs K.J."/>
            <person name="Santa Maria K.C."/>
            <person name="Allen S.E."/>
            <person name="Farag S."/>
            <person name="Shank E.A."/>
            <person name="Bowers A."/>
        </authorList>
    </citation>
    <scope>NUCLEOTIDE SEQUENCE [LARGE SCALE GENOMIC DNA]</scope>
    <source>
        <strain evidence="2 3">AFS064137</strain>
    </source>
</reference>
<dbReference type="Proteomes" id="UP000225910">
    <property type="component" value="Unassembled WGS sequence"/>
</dbReference>